<dbReference type="InterPro" id="IPR003660">
    <property type="entry name" value="HAMP_dom"/>
</dbReference>
<dbReference type="SUPFAM" id="SSF55874">
    <property type="entry name" value="ATPase domain of HSP90 chaperone/DNA topoisomerase II/histidine kinase"/>
    <property type="match status" value="1"/>
</dbReference>
<dbReference type="Pfam" id="PF02518">
    <property type="entry name" value="HATPase_c"/>
    <property type="match status" value="1"/>
</dbReference>
<dbReference type="Gene3D" id="3.30.565.10">
    <property type="entry name" value="Histidine kinase-like ATPase, C-terminal domain"/>
    <property type="match status" value="1"/>
</dbReference>
<keyword evidence="4" id="KW-0808">Transferase</keyword>
<dbReference type="Pfam" id="PF00672">
    <property type="entry name" value="HAMP"/>
    <property type="match status" value="1"/>
</dbReference>
<keyword evidence="11 12" id="KW-0472">Membrane</keyword>
<dbReference type="PROSITE" id="PS50885">
    <property type="entry name" value="HAMP"/>
    <property type="match status" value="1"/>
</dbReference>
<dbReference type="InterPro" id="IPR050640">
    <property type="entry name" value="Bact_2-comp_sensor_kinase"/>
</dbReference>
<name>A0A6L8V053_9BACL</name>
<comment type="caution">
    <text evidence="14">The sequence shown here is derived from an EMBL/GenBank/DDBJ whole genome shotgun (WGS) entry which is preliminary data.</text>
</comment>
<evidence type="ECO:0000313" key="15">
    <source>
        <dbReference type="Proteomes" id="UP000481087"/>
    </source>
</evidence>
<feature type="domain" description="HAMP" evidence="13">
    <location>
        <begin position="338"/>
        <end position="390"/>
    </location>
</feature>
<keyword evidence="8" id="KW-0067">ATP-binding</keyword>
<reference evidence="14 15" key="1">
    <citation type="submission" date="2019-12" db="EMBL/GenBank/DDBJ databases">
        <title>Paenibacillus sp. nov. sp. isolated from soil.</title>
        <authorList>
            <person name="Kim J."/>
            <person name="Jeong S.E."/>
            <person name="Jung H.S."/>
            <person name="Jeon C.O."/>
        </authorList>
    </citation>
    <scope>NUCLEOTIDE SEQUENCE [LARGE SCALE GENOMIC DNA]</scope>
    <source>
        <strain evidence="14 15">5J-6</strain>
    </source>
</reference>
<evidence type="ECO:0000256" key="5">
    <source>
        <dbReference type="ARBA" id="ARBA00022692"/>
    </source>
</evidence>
<keyword evidence="2" id="KW-1003">Cell membrane</keyword>
<comment type="subcellular location">
    <subcellularLocation>
        <location evidence="1">Cell membrane</location>
        <topology evidence="1">Multi-pass membrane protein</topology>
    </subcellularLocation>
</comment>
<dbReference type="SMART" id="SM00304">
    <property type="entry name" value="HAMP"/>
    <property type="match status" value="1"/>
</dbReference>
<keyword evidence="15" id="KW-1185">Reference proteome</keyword>
<keyword evidence="10" id="KW-0902">Two-component regulatory system</keyword>
<dbReference type="GO" id="GO:0000155">
    <property type="term" value="F:phosphorelay sensor kinase activity"/>
    <property type="evidence" value="ECO:0007669"/>
    <property type="project" value="InterPro"/>
</dbReference>
<evidence type="ECO:0000256" key="6">
    <source>
        <dbReference type="ARBA" id="ARBA00022741"/>
    </source>
</evidence>
<dbReference type="GO" id="GO:0005886">
    <property type="term" value="C:plasma membrane"/>
    <property type="evidence" value="ECO:0007669"/>
    <property type="project" value="UniProtKB-SubCell"/>
</dbReference>
<dbReference type="SMART" id="SM00387">
    <property type="entry name" value="HATPase_c"/>
    <property type="match status" value="1"/>
</dbReference>
<dbReference type="CDD" id="cd18773">
    <property type="entry name" value="PDC1_HK_sensor"/>
    <property type="match status" value="1"/>
</dbReference>
<dbReference type="InterPro" id="IPR010559">
    <property type="entry name" value="Sig_transdc_His_kin_internal"/>
</dbReference>
<gene>
    <name evidence="14" type="ORF">GQF01_16350</name>
</gene>
<dbReference type="InterPro" id="IPR003594">
    <property type="entry name" value="HATPase_dom"/>
</dbReference>
<evidence type="ECO:0000256" key="2">
    <source>
        <dbReference type="ARBA" id="ARBA00022475"/>
    </source>
</evidence>
<evidence type="ECO:0000256" key="9">
    <source>
        <dbReference type="ARBA" id="ARBA00022989"/>
    </source>
</evidence>
<dbReference type="AlphaFoldDB" id="A0A6L8V053"/>
<evidence type="ECO:0000256" key="4">
    <source>
        <dbReference type="ARBA" id="ARBA00022679"/>
    </source>
</evidence>
<dbReference type="InterPro" id="IPR036890">
    <property type="entry name" value="HATPase_C_sf"/>
</dbReference>
<dbReference type="Proteomes" id="UP000481087">
    <property type="component" value="Unassembled WGS sequence"/>
</dbReference>
<keyword evidence="7" id="KW-0418">Kinase</keyword>
<dbReference type="PANTHER" id="PTHR34220">
    <property type="entry name" value="SENSOR HISTIDINE KINASE YPDA"/>
    <property type="match status" value="1"/>
</dbReference>
<keyword evidence="5 12" id="KW-0812">Transmembrane</keyword>
<evidence type="ECO:0000256" key="8">
    <source>
        <dbReference type="ARBA" id="ARBA00022840"/>
    </source>
</evidence>
<evidence type="ECO:0000256" key="3">
    <source>
        <dbReference type="ARBA" id="ARBA00022553"/>
    </source>
</evidence>
<evidence type="ECO:0000256" key="12">
    <source>
        <dbReference type="SAM" id="Phobius"/>
    </source>
</evidence>
<accession>A0A6L8V053</accession>
<dbReference type="Pfam" id="PF06580">
    <property type="entry name" value="His_kinase"/>
    <property type="match status" value="1"/>
</dbReference>
<evidence type="ECO:0000313" key="14">
    <source>
        <dbReference type="EMBL" id="MZQ83685.1"/>
    </source>
</evidence>
<evidence type="ECO:0000256" key="7">
    <source>
        <dbReference type="ARBA" id="ARBA00022777"/>
    </source>
</evidence>
<protein>
    <submittedName>
        <fullName evidence="14">HAMP domain-containing protein</fullName>
    </submittedName>
</protein>
<organism evidence="14 15">
    <name type="scientific">Paenibacillus silvestris</name>
    <dbReference type="NCBI Taxonomy" id="2606219"/>
    <lineage>
        <taxon>Bacteria</taxon>
        <taxon>Bacillati</taxon>
        <taxon>Bacillota</taxon>
        <taxon>Bacilli</taxon>
        <taxon>Bacillales</taxon>
        <taxon>Paenibacillaceae</taxon>
        <taxon>Paenibacillus</taxon>
    </lineage>
</organism>
<sequence length="620" mass="71006">MSSATLWLANYKQIGESEMQIWRQLLIGINRSFRIRLIISLSAIILLAFGITGYLTYQYNLKLFEEEISKQFSRTNEEALAKVEMKVQEIVRVSQTVVFNPQIEMLIKRINSQEDSDAFNLYYDKKQIEEQIFQIKSDAPYITGMYLYDLNGNPSYFSYTTSAIKNLDDPTFQTIQSKLNDTYGNLAWMSMPLPSSIEPSGFRQTIIIARLMKNSALQTYGVLVMAVDESFFAGILKELTKDGTGEVYLYNENKELLYSNSTHETAEKAQLLRDMNETRVMNNHLYVQGVSKATSFKLVSSTSLSDIQLKNKNLSKRIVYTGLISILLTSILIVISTGKLLRPIKDLLLGLRKVRSGDFSARIEIRTKDELAYMGESFNAMAEQVGRLITEVYLTQLSEREAELKALQVQLNPHFLHNMFNEIYWKLYLQNEKDTAALIATISEMLKYSLMPVRTLTTVREEFQQIRNYVKLQTELFEPDLETIIQADEQVQGSEMMRFLLQPLVENVFVHSFRNKVSHKVLLIRARQHPEHLEIEVTDNGCGMDESAIAILLGPKGTSLPQRSDGREHLGVRSVVRRLELVHGQPYRLEVESVVNSGTTMRLILPNQPTRKELSQHVEG</sequence>
<dbReference type="EMBL" id="WTUZ01000020">
    <property type="protein sequence ID" value="MZQ83685.1"/>
    <property type="molecule type" value="Genomic_DNA"/>
</dbReference>
<dbReference type="PANTHER" id="PTHR34220:SF11">
    <property type="entry name" value="SENSOR PROTEIN KINASE HPTS"/>
    <property type="match status" value="1"/>
</dbReference>
<dbReference type="SUPFAM" id="SSF158472">
    <property type="entry name" value="HAMP domain-like"/>
    <property type="match status" value="1"/>
</dbReference>
<dbReference type="Gene3D" id="6.10.340.10">
    <property type="match status" value="1"/>
</dbReference>
<evidence type="ECO:0000256" key="10">
    <source>
        <dbReference type="ARBA" id="ARBA00023012"/>
    </source>
</evidence>
<evidence type="ECO:0000256" key="11">
    <source>
        <dbReference type="ARBA" id="ARBA00023136"/>
    </source>
</evidence>
<evidence type="ECO:0000256" key="1">
    <source>
        <dbReference type="ARBA" id="ARBA00004651"/>
    </source>
</evidence>
<proteinExistence type="predicted"/>
<feature type="transmembrane region" description="Helical" evidence="12">
    <location>
        <begin position="318"/>
        <end position="335"/>
    </location>
</feature>
<dbReference type="CDD" id="cd06225">
    <property type="entry name" value="HAMP"/>
    <property type="match status" value="1"/>
</dbReference>
<keyword evidence="9 12" id="KW-1133">Transmembrane helix</keyword>
<dbReference type="RefSeq" id="WP_161407823.1">
    <property type="nucleotide sequence ID" value="NZ_WTUZ01000020.1"/>
</dbReference>
<keyword evidence="6" id="KW-0547">Nucleotide-binding</keyword>
<dbReference type="GO" id="GO:0005524">
    <property type="term" value="F:ATP binding"/>
    <property type="evidence" value="ECO:0007669"/>
    <property type="project" value="UniProtKB-KW"/>
</dbReference>
<evidence type="ECO:0000259" key="13">
    <source>
        <dbReference type="PROSITE" id="PS50885"/>
    </source>
</evidence>
<keyword evidence="3" id="KW-0597">Phosphoprotein</keyword>
<feature type="transmembrane region" description="Helical" evidence="12">
    <location>
        <begin position="37"/>
        <end position="57"/>
    </location>
</feature>